<comment type="caution">
    <text evidence="1">The sequence shown here is derived from an EMBL/GenBank/DDBJ whole genome shotgun (WGS) entry which is preliminary data.</text>
</comment>
<name>A0A495IUM7_9SPHI</name>
<dbReference type="AlphaFoldDB" id="A0A495IUM7"/>
<keyword evidence="2" id="KW-1185">Reference proteome</keyword>
<gene>
    <name evidence="1" type="ORF">BDD43_0565</name>
</gene>
<protein>
    <submittedName>
        <fullName evidence="1">Uncharacterized protein</fullName>
    </submittedName>
</protein>
<proteinExistence type="predicted"/>
<sequence length="61" mass="7316">MIHHFRRGDFELNPVKEFQNEFKSDMGMLDFQIDNQGQNLGFKLSGDRVRNIRFRKITSQK</sequence>
<evidence type="ECO:0000313" key="1">
    <source>
        <dbReference type="EMBL" id="RKR80455.1"/>
    </source>
</evidence>
<evidence type="ECO:0000313" key="2">
    <source>
        <dbReference type="Proteomes" id="UP000268007"/>
    </source>
</evidence>
<organism evidence="1 2">
    <name type="scientific">Mucilaginibacter gracilis</name>
    <dbReference type="NCBI Taxonomy" id="423350"/>
    <lineage>
        <taxon>Bacteria</taxon>
        <taxon>Pseudomonadati</taxon>
        <taxon>Bacteroidota</taxon>
        <taxon>Sphingobacteriia</taxon>
        <taxon>Sphingobacteriales</taxon>
        <taxon>Sphingobacteriaceae</taxon>
        <taxon>Mucilaginibacter</taxon>
    </lineage>
</organism>
<accession>A0A495IUM7</accession>
<dbReference type="EMBL" id="RBKU01000001">
    <property type="protein sequence ID" value="RKR80455.1"/>
    <property type="molecule type" value="Genomic_DNA"/>
</dbReference>
<dbReference type="Proteomes" id="UP000268007">
    <property type="component" value="Unassembled WGS sequence"/>
</dbReference>
<reference evidence="1 2" key="1">
    <citation type="submission" date="2018-10" db="EMBL/GenBank/DDBJ databases">
        <title>Genomic Encyclopedia of Archaeal and Bacterial Type Strains, Phase II (KMG-II): from individual species to whole genera.</title>
        <authorList>
            <person name="Goeker M."/>
        </authorList>
    </citation>
    <scope>NUCLEOTIDE SEQUENCE [LARGE SCALE GENOMIC DNA]</scope>
    <source>
        <strain evidence="1 2">DSM 18602</strain>
    </source>
</reference>